<evidence type="ECO:0000313" key="5">
    <source>
        <dbReference type="EMBL" id="GAA1905645.1"/>
    </source>
</evidence>
<dbReference type="InterPro" id="IPR002937">
    <property type="entry name" value="Amino_oxidase"/>
</dbReference>
<dbReference type="PANTHER" id="PTHR42841">
    <property type="entry name" value="AMINE OXIDASE"/>
    <property type="match status" value="1"/>
</dbReference>
<dbReference type="PRINTS" id="PR00757">
    <property type="entry name" value="AMINEOXDASEF"/>
</dbReference>
<dbReference type="Gene3D" id="3.50.50.60">
    <property type="entry name" value="FAD/NAD(P)-binding domain"/>
    <property type="match status" value="1"/>
</dbReference>
<comment type="cofactor">
    <cofactor evidence="1">
        <name>FAD</name>
        <dbReference type="ChEBI" id="CHEBI:57692"/>
    </cofactor>
</comment>
<evidence type="ECO:0000256" key="3">
    <source>
        <dbReference type="SAM" id="MobiDB-lite"/>
    </source>
</evidence>
<organism evidence="5 6">
    <name type="scientific">Nocardioides lentus</name>
    <dbReference type="NCBI Taxonomy" id="338077"/>
    <lineage>
        <taxon>Bacteria</taxon>
        <taxon>Bacillati</taxon>
        <taxon>Actinomycetota</taxon>
        <taxon>Actinomycetes</taxon>
        <taxon>Propionibacteriales</taxon>
        <taxon>Nocardioidaceae</taxon>
        <taxon>Nocardioides</taxon>
    </lineage>
</organism>
<dbReference type="Proteomes" id="UP001501612">
    <property type="component" value="Unassembled WGS sequence"/>
</dbReference>
<dbReference type="RefSeq" id="WP_344002718.1">
    <property type="nucleotide sequence ID" value="NZ_BAAAMY010000001.1"/>
</dbReference>
<name>A0ABN2NYF6_9ACTN</name>
<evidence type="ECO:0000259" key="4">
    <source>
        <dbReference type="Pfam" id="PF01593"/>
    </source>
</evidence>
<dbReference type="SUPFAM" id="SSF51905">
    <property type="entry name" value="FAD/NAD(P)-binding domain"/>
    <property type="match status" value="1"/>
</dbReference>
<proteinExistence type="predicted"/>
<dbReference type="Pfam" id="PF01593">
    <property type="entry name" value="Amino_oxidase"/>
    <property type="match status" value="1"/>
</dbReference>
<gene>
    <name evidence="5" type="ORF">GCM10009737_03060</name>
</gene>
<dbReference type="EMBL" id="BAAAMY010000001">
    <property type="protein sequence ID" value="GAA1905645.1"/>
    <property type="molecule type" value="Genomic_DNA"/>
</dbReference>
<feature type="region of interest" description="Disordered" evidence="3">
    <location>
        <begin position="147"/>
        <end position="168"/>
    </location>
</feature>
<evidence type="ECO:0000256" key="2">
    <source>
        <dbReference type="ARBA" id="ARBA00023002"/>
    </source>
</evidence>
<feature type="domain" description="Amine oxidase" evidence="4">
    <location>
        <begin position="14"/>
        <end position="448"/>
    </location>
</feature>
<keyword evidence="6" id="KW-1185">Reference proteome</keyword>
<comment type="caution">
    <text evidence="5">The sequence shown here is derived from an EMBL/GenBank/DDBJ whole genome shotgun (WGS) entry which is preliminary data.</text>
</comment>
<sequence>MDTETEVVVVGAGLAGLRCARALREAGRDVVVCEAADTVGGRVATDVVDGHLADRGFQLLNPAYPAVGRWVDADALGLQPFPAGVVAPDLAPGGTRLVLADPRREPGALPATLWGALGAGRAPRDAVALARWAAPLLRQTLADPLPDAVAARPPRRRGRSLASRLDPRTDRPLREALDAVGAAGELRRVLERFLAGVVLDDSGSTSSHYVLLLLRSFLTGRPSLPADGMRALPAQLAAPLGDRVLLGRRVEAVEDAPDGGVVVRAGGDSWRARAVVVAADPPAAAALTGAPVAPTRGVVTCWWSLDEAPTDSALLHVDGGARAAGPVVNTAVVSHAAPSYAPAGRHLVQASALLGPTGAPDRPEPSEPDVRRHAARLLGAPDGAEARWRLLARHVVEVALPAQPAPLSTRRPTAVPGRPGVHLAGDHRDTASIQGALVGGERAARAVLARLAGG</sequence>
<keyword evidence="2" id="KW-0560">Oxidoreductase</keyword>
<evidence type="ECO:0000256" key="1">
    <source>
        <dbReference type="ARBA" id="ARBA00001974"/>
    </source>
</evidence>
<accession>A0ABN2NYF6</accession>
<protein>
    <submittedName>
        <fullName evidence="5">NAD(P)/FAD-dependent oxidoreductase</fullName>
    </submittedName>
</protein>
<evidence type="ECO:0000313" key="6">
    <source>
        <dbReference type="Proteomes" id="UP001501612"/>
    </source>
</evidence>
<reference evidence="5 6" key="1">
    <citation type="journal article" date="2019" name="Int. J. Syst. Evol. Microbiol.">
        <title>The Global Catalogue of Microorganisms (GCM) 10K type strain sequencing project: providing services to taxonomists for standard genome sequencing and annotation.</title>
        <authorList>
            <consortium name="The Broad Institute Genomics Platform"/>
            <consortium name="The Broad Institute Genome Sequencing Center for Infectious Disease"/>
            <person name="Wu L."/>
            <person name="Ma J."/>
        </authorList>
    </citation>
    <scope>NUCLEOTIDE SEQUENCE [LARGE SCALE GENOMIC DNA]</scope>
    <source>
        <strain evidence="5 6">JCM 14046</strain>
    </source>
</reference>
<dbReference type="InterPro" id="IPR036188">
    <property type="entry name" value="FAD/NAD-bd_sf"/>
</dbReference>
<dbReference type="InterPro" id="IPR001613">
    <property type="entry name" value="Flavin_amine_oxidase"/>
</dbReference>